<dbReference type="HOGENOM" id="CLU_2574181_0_0_1"/>
<sequence length="81" mass="9314">MELLFGLPIYYCYSYLPLIRRAKVCCIRRRSCRWDRNAERGSGRDGAYAKVFGCVSPRIRMAFGSTSKCSAVWHSILARLC</sequence>
<proteinExistence type="predicted"/>
<gene>
    <name evidence="1" type="ORF">TRIATDRAFT_302090</name>
</gene>
<accession>G9P7N1</accession>
<dbReference type="AlphaFoldDB" id="G9P7N1"/>
<evidence type="ECO:0000313" key="2">
    <source>
        <dbReference type="Proteomes" id="UP000005426"/>
    </source>
</evidence>
<organism evidence="1 2">
    <name type="scientific">Hypocrea atroviridis (strain ATCC 20476 / IMI 206040)</name>
    <name type="common">Trichoderma atroviride</name>
    <dbReference type="NCBI Taxonomy" id="452589"/>
    <lineage>
        <taxon>Eukaryota</taxon>
        <taxon>Fungi</taxon>
        <taxon>Dikarya</taxon>
        <taxon>Ascomycota</taxon>
        <taxon>Pezizomycotina</taxon>
        <taxon>Sordariomycetes</taxon>
        <taxon>Hypocreomycetidae</taxon>
        <taxon>Hypocreales</taxon>
        <taxon>Hypocreaceae</taxon>
        <taxon>Trichoderma</taxon>
    </lineage>
</organism>
<name>G9P7N1_HYPAI</name>
<comment type="caution">
    <text evidence="1">The sequence shown here is derived from an EMBL/GenBank/DDBJ whole genome shotgun (WGS) entry which is preliminary data.</text>
</comment>
<dbReference type="EMBL" id="ABDG02000027">
    <property type="protein sequence ID" value="EHK41622.1"/>
    <property type="molecule type" value="Genomic_DNA"/>
</dbReference>
<reference evidence="1 2" key="1">
    <citation type="journal article" date="2011" name="Genome Biol.">
        <title>Comparative genome sequence analysis underscores mycoparasitism as the ancestral life style of Trichoderma.</title>
        <authorList>
            <person name="Kubicek C.P."/>
            <person name="Herrera-Estrella A."/>
            <person name="Seidl-Seiboth V."/>
            <person name="Martinez D.A."/>
            <person name="Druzhinina I.S."/>
            <person name="Thon M."/>
            <person name="Zeilinger S."/>
            <person name="Casas-Flores S."/>
            <person name="Horwitz B.A."/>
            <person name="Mukherjee P.K."/>
            <person name="Mukherjee M."/>
            <person name="Kredics L."/>
            <person name="Alcaraz L.D."/>
            <person name="Aerts A."/>
            <person name="Antal Z."/>
            <person name="Atanasova L."/>
            <person name="Cervantes-Badillo M.G."/>
            <person name="Challacombe J."/>
            <person name="Chertkov O."/>
            <person name="McCluskey K."/>
            <person name="Coulpier F."/>
            <person name="Deshpande N."/>
            <person name="von Doehren H."/>
            <person name="Ebbole D.J."/>
            <person name="Esquivel-Naranjo E.U."/>
            <person name="Fekete E."/>
            <person name="Flipphi M."/>
            <person name="Glaser F."/>
            <person name="Gomez-Rodriguez E.Y."/>
            <person name="Gruber S."/>
            <person name="Han C."/>
            <person name="Henrissat B."/>
            <person name="Hermosa R."/>
            <person name="Hernandez-Onate M."/>
            <person name="Karaffa L."/>
            <person name="Kosti I."/>
            <person name="Le Crom S."/>
            <person name="Lindquist E."/>
            <person name="Lucas S."/>
            <person name="Luebeck M."/>
            <person name="Luebeck P.S."/>
            <person name="Margeot A."/>
            <person name="Metz B."/>
            <person name="Misra M."/>
            <person name="Nevalainen H."/>
            <person name="Omann M."/>
            <person name="Packer N."/>
            <person name="Perrone G."/>
            <person name="Uresti-Rivera E.E."/>
            <person name="Salamov A."/>
            <person name="Schmoll M."/>
            <person name="Seiboth B."/>
            <person name="Shapiro H."/>
            <person name="Sukno S."/>
            <person name="Tamayo-Ramos J.A."/>
            <person name="Tisch D."/>
            <person name="Wiest A."/>
            <person name="Wilkinson H.H."/>
            <person name="Zhang M."/>
            <person name="Coutinho P.M."/>
            <person name="Kenerley C.M."/>
            <person name="Monte E."/>
            <person name="Baker S.E."/>
            <person name="Grigoriev I.V."/>
        </authorList>
    </citation>
    <scope>NUCLEOTIDE SEQUENCE [LARGE SCALE GENOMIC DNA]</scope>
    <source>
        <strain evidence="2">ATCC 20476 / IMI 206040</strain>
    </source>
</reference>
<dbReference type="Proteomes" id="UP000005426">
    <property type="component" value="Unassembled WGS sequence"/>
</dbReference>
<protein>
    <submittedName>
        <fullName evidence="1">Uncharacterized protein</fullName>
    </submittedName>
</protein>
<keyword evidence="2" id="KW-1185">Reference proteome</keyword>
<evidence type="ECO:0000313" key="1">
    <source>
        <dbReference type="EMBL" id="EHK41622.1"/>
    </source>
</evidence>